<dbReference type="OrthoDB" id="2423195at2759"/>
<evidence type="ECO:0000256" key="4">
    <source>
        <dbReference type="ARBA" id="ARBA00022806"/>
    </source>
</evidence>
<keyword evidence="4" id="KW-0378">Hydrolase</keyword>
<keyword evidence="5" id="KW-0862">Zinc</keyword>
<sequence length="1936" mass="219214">MAAEINRNRRPNRGAEPGPSPSQHNTPPPIGQARGQVQQTKGHWNGRNSRKGKQTQSGASDVPRGPQTGQTPHRNFQNQNRANNSIHQSAFRDRFATQKEELSVAALQEFLNTGVERMGASSDSKQAFIEQLATEQGLQRVRQLLESEYSTTPYSVSKPSFSTHCISFLRILSDERAVGTLSLEQKIGTIYNVVYGINGKRAIFFFENVLQCLTVLKPKTDADDDAACMAPDDWMDSIRMATKVFLNTLRMNQSATLQAQMQQIGKSFAEIHLIYDSVPTNIKEAIGENILGIETILFAGAEVPETKPQSKQNQRPEKDEPIDFPGQLSHAGPRHDNDHELITEISILPTVSEIICDGRKEFLPTRMAYEDADHHHQHGIQRLVDIQFRLLREDTSGQLRNSCRFILKHWEEVITPATKPGDWQAKRKLIREGCTTPIRLYFDISIQKLGFDTKGLEAIVEFEQPRSVRSSTLVNRQRWWRKSMELRENKAVVALIDKTQDEANILFFVVSGRIVTSSDEQSDARSQQTQNYPMVDDLSTDSRRACITLRLVTFENPGDQARLMNLAIRYSHFGWQEGLLMLEFPTVIYKHYEGILRCLKFIHQNPEKLPFSKWLAPRIKGSSGGEDTAFEIPPPEYLNGNFLNLSSCLTLSAGERNGAAVTNNVFALSPQANSESLAKELANRSSLDHGQAKAFISAFKHQIALTQGPPGCGKSYVGVKMVTALLENRDQLKLGPILCVCYTNHALDQFLNELLKMGVKKIRRIGSPSPLPQIEELSFDNYKRVTPKPRIAGFAQRITAVRRSTDDLKHRITMVCSELEVSRIEMVTAYLGASFPGKLQEIIIGANLYGFDEASGKPAEAIEMWMGDSNMLAGEDGNSQSVDELFLLPVWGLSYVQRATVFRHWHQASVDRLTQRLQDLIVQYSMEKEALTNLYLRSDKILLEDTNILGITTVGLVNNADLVRTLPARVMVCEEAGEVLESHVLTALLPSLQQVILIGDHLQLRPKISNLRLSKEYTRGSEETGKYNLDESLFERLANMKVNIGDNDVPKLAKVFPIGQLDIQRRMHPSISNLVRKTLYPELHDHETTKTYPEVAGIKRRLFWLDHKNHEDPSDPSDAMGLSKTNCWEVRMVVSLVTYIARQGVYKAGEIAVLTPYVSQLRKLMESFESVMDYEISERDLEELDPPDEGESDRPKSKNNMKKSKILDRIRIATVDNFQGEEASVVIISLVRSNDKNNCGFLKTPNRINVLLSRAKHGMYIIGNATTSVHVPMWKEVISLLEDSQNIGPKLQLSCPRHPNKKTFVKCPEDFEDQCPEGGCSEKCDLRLPCGHTCEVKCHPKLLHDNAFCFKTCTKPRSCGHACRQQCKDPCGNCTEKVFKIELPCGHIAAEMPCYMQNNLKHHPCQHIVPKVIPECNHTVEISCFLAQTTTPKCTHKCEATLPCEHICQRRCAECTGTGSHRSCSSICGKGYSECRHECTQVCHSGRDCLPCSKPCEIRCKHGKCLNKCGEACVPCAEECKWECAHQEQKCNMPCAVPCDKLPCDKRCDELLKKCKHRCPSVCGEECPSSDYCQECGKPDIKSKRVDLIEMTEYAAIDLDTDPIIVLDCGHFYTISNLDGLLELEKYYRKDGTDETKKVEFKACPDCRRPLRHINRYNRVFKTVLLDILTERFVKRSVTEFTRLLEALRLWESTNRKLRAIFLDTLVKTPAEGYKRILDNYKRNGKKLLQTIQRFNRSVMKAEQPFSKVHDLYISAVARRGNSDDNDDDNQTFTFDETKIQTGLAFKGKCLEFRAKWVLYWDWHTISTDDNVQMNVKGALRDTLATELKNSIVESTTVRKECEKAEKLLVYELEARIFHTMLSVLEVQNDRARDFATDPLVVAKMMTQEMRSLELCERFVHKHPGTLGRFRGEILEANRLLHELGATPNSTIEDNI</sequence>
<evidence type="ECO:0000256" key="6">
    <source>
        <dbReference type="SAM" id="MobiDB-lite"/>
    </source>
</evidence>
<keyword evidence="1" id="KW-0479">Metal-binding</keyword>
<dbReference type="InterPro" id="IPR041679">
    <property type="entry name" value="DNA2/NAM7-like_C"/>
</dbReference>
<keyword evidence="3" id="KW-0863">Zinc-finger</keyword>
<dbReference type="GO" id="GO:0008270">
    <property type="term" value="F:zinc ion binding"/>
    <property type="evidence" value="ECO:0007669"/>
    <property type="project" value="UniProtKB-KW"/>
</dbReference>
<feature type="domain" description="NF-X1-type" evidence="7">
    <location>
        <begin position="1555"/>
        <end position="1575"/>
    </location>
</feature>
<keyword evidence="9" id="KW-1185">Reference proteome</keyword>
<name>S7ZWI4_DACHA</name>
<dbReference type="SMART" id="SM00438">
    <property type="entry name" value="ZnF_NFX"/>
    <property type="match status" value="4"/>
</dbReference>
<gene>
    <name evidence="8" type="ORF">H072_11452</name>
</gene>
<dbReference type="EMBL" id="AQGS01001233">
    <property type="protein sequence ID" value="EPS35125.1"/>
    <property type="molecule type" value="Genomic_DNA"/>
</dbReference>
<keyword evidence="4" id="KW-0347">Helicase</keyword>
<dbReference type="SUPFAM" id="SSF52540">
    <property type="entry name" value="P-loop containing nucleoside triphosphate hydrolases"/>
    <property type="match status" value="1"/>
</dbReference>
<keyword evidence="4" id="KW-0547">Nucleotide-binding</keyword>
<dbReference type="CDD" id="cd18808">
    <property type="entry name" value="SF1_C_Upf1"/>
    <property type="match status" value="1"/>
</dbReference>
<accession>S7ZWI4</accession>
<dbReference type="InterPro" id="IPR027417">
    <property type="entry name" value="P-loop_NTPase"/>
</dbReference>
<dbReference type="OMA" id="ASTAPMW"/>
<dbReference type="CDD" id="cd06008">
    <property type="entry name" value="NF-X1-zinc-finger"/>
    <property type="match status" value="2"/>
</dbReference>
<feature type="compositionally biased region" description="Polar residues" evidence="6">
    <location>
        <begin position="67"/>
        <end position="82"/>
    </location>
</feature>
<dbReference type="FunFam" id="3.40.50.300:FF:001660">
    <property type="entry name" value="NF-X1 finger and helicase protein, putative"/>
    <property type="match status" value="1"/>
</dbReference>
<dbReference type="InterPro" id="IPR045055">
    <property type="entry name" value="DNA2/NAM7-like"/>
</dbReference>
<evidence type="ECO:0000256" key="1">
    <source>
        <dbReference type="ARBA" id="ARBA00022723"/>
    </source>
</evidence>
<proteinExistence type="predicted"/>
<reference evidence="9" key="2">
    <citation type="submission" date="2013-04" db="EMBL/GenBank/DDBJ databases">
        <title>Genomic mechanisms accounting for the adaptation to parasitism in nematode-trapping fungi.</title>
        <authorList>
            <person name="Ahren D.G."/>
        </authorList>
    </citation>
    <scope>NUCLEOTIDE SEQUENCE [LARGE SCALE GENOMIC DNA]</scope>
    <source>
        <strain evidence="9">CBS 200.50</strain>
    </source>
</reference>
<dbReference type="GO" id="GO:0004386">
    <property type="term" value="F:helicase activity"/>
    <property type="evidence" value="ECO:0007669"/>
    <property type="project" value="InterPro"/>
</dbReference>
<dbReference type="PANTHER" id="PTHR10887:SF445">
    <property type="entry name" value="NFX1-TYPE ZINC FINGER-CONTAINING PROTEIN 1"/>
    <property type="match status" value="1"/>
</dbReference>
<dbReference type="Pfam" id="PF13087">
    <property type="entry name" value="AAA_12"/>
    <property type="match status" value="1"/>
</dbReference>
<feature type="region of interest" description="Disordered" evidence="6">
    <location>
        <begin position="1179"/>
        <end position="1201"/>
    </location>
</feature>
<dbReference type="Proteomes" id="UP000015100">
    <property type="component" value="Unassembled WGS sequence"/>
</dbReference>
<feature type="domain" description="NF-X1-type" evidence="7">
    <location>
        <begin position="1475"/>
        <end position="1494"/>
    </location>
</feature>
<dbReference type="HOGENOM" id="CLU_001490_1_1_1"/>
<dbReference type="eggNOG" id="KOG1807">
    <property type="taxonomic scope" value="Eukaryota"/>
</dbReference>
<keyword evidence="4" id="KW-0067">ATP-binding</keyword>
<evidence type="ECO:0000313" key="9">
    <source>
        <dbReference type="Proteomes" id="UP000015100"/>
    </source>
</evidence>
<evidence type="ECO:0000256" key="2">
    <source>
        <dbReference type="ARBA" id="ARBA00022737"/>
    </source>
</evidence>
<feature type="domain" description="NF-X1-type" evidence="7">
    <location>
        <begin position="1330"/>
        <end position="1355"/>
    </location>
</feature>
<evidence type="ECO:0000256" key="3">
    <source>
        <dbReference type="ARBA" id="ARBA00022771"/>
    </source>
</evidence>
<dbReference type="CDD" id="cd17936">
    <property type="entry name" value="EEXXEc_NFX1"/>
    <property type="match status" value="1"/>
</dbReference>
<keyword evidence="2" id="KW-0677">Repeat</keyword>
<dbReference type="InterPro" id="IPR047187">
    <property type="entry name" value="SF1_C_Upf1"/>
</dbReference>
<dbReference type="Gene3D" id="3.40.50.300">
    <property type="entry name" value="P-loop containing nucleotide triphosphate hydrolases"/>
    <property type="match status" value="3"/>
</dbReference>
<feature type="domain" description="NF-X1-type" evidence="7">
    <location>
        <begin position="1359"/>
        <end position="1376"/>
    </location>
</feature>
<evidence type="ECO:0000259" key="7">
    <source>
        <dbReference type="SMART" id="SM00438"/>
    </source>
</evidence>
<dbReference type="GO" id="GO:0031380">
    <property type="term" value="C:nuclear RNA-directed RNA polymerase complex"/>
    <property type="evidence" value="ECO:0007669"/>
    <property type="project" value="TreeGrafter"/>
</dbReference>
<comment type="caution">
    <text evidence="8">The sequence shown here is derived from an EMBL/GenBank/DDBJ whole genome shotgun (WGS) entry which is preliminary data.</text>
</comment>
<feature type="region of interest" description="Disordered" evidence="6">
    <location>
        <begin position="304"/>
        <end position="336"/>
    </location>
</feature>
<dbReference type="Pfam" id="PF13086">
    <property type="entry name" value="AAA_11"/>
    <property type="match status" value="1"/>
</dbReference>
<dbReference type="InterPro" id="IPR000967">
    <property type="entry name" value="Znf_NFX1"/>
</dbReference>
<reference evidence="8 9" key="1">
    <citation type="journal article" date="2013" name="PLoS Genet.">
        <title>Genomic mechanisms accounting for the adaptation to parasitism in nematode-trapping fungi.</title>
        <authorList>
            <person name="Meerupati T."/>
            <person name="Andersson K.M."/>
            <person name="Friman E."/>
            <person name="Kumar D."/>
            <person name="Tunlid A."/>
            <person name="Ahren D."/>
        </authorList>
    </citation>
    <scope>NUCLEOTIDE SEQUENCE [LARGE SCALE GENOMIC DNA]</scope>
    <source>
        <strain evidence="8 9">CBS 200.50</strain>
    </source>
</reference>
<protein>
    <recommendedName>
        <fullName evidence="7">NF-X1-type domain-containing protein</fullName>
    </recommendedName>
</protein>
<evidence type="ECO:0000313" key="8">
    <source>
        <dbReference type="EMBL" id="EPS35125.1"/>
    </source>
</evidence>
<organism evidence="8 9">
    <name type="scientific">Dactylellina haptotyla (strain CBS 200.50)</name>
    <name type="common">Nematode-trapping fungus</name>
    <name type="synonym">Monacrosporium haptotylum</name>
    <dbReference type="NCBI Taxonomy" id="1284197"/>
    <lineage>
        <taxon>Eukaryota</taxon>
        <taxon>Fungi</taxon>
        <taxon>Dikarya</taxon>
        <taxon>Ascomycota</taxon>
        <taxon>Pezizomycotina</taxon>
        <taxon>Orbiliomycetes</taxon>
        <taxon>Orbiliales</taxon>
        <taxon>Orbiliaceae</taxon>
        <taxon>Dactylellina</taxon>
    </lineage>
</organism>
<dbReference type="InterPro" id="IPR041677">
    <property type="entry name" value="DNA2/NAM7_AAA_11"/>
</dbReference>
<dbReference type="GO" id="GO:0031048">
    <property type="term" value="P:regulatory ncRNA-mediated heterochromatin formation"/>
    <property type="evidence" value="ECO:0007669"/>
    <property type="project" value="TreeGrafter"/>
</dbReference>
<dbReference type="PANTHER" id="PTHR10887">
    <property type="entry name" value="DNA2/NAM7 HELICASE FAMILY"/>
    <property type="match status" value="1"/>
</dbReference>
<feature type="region of interest" description="Disordered" evidence="6">
    <location>
        <begin position="1"/>
        <end position="82"/>
    </location>
</feature>
<feature type="compositionally biased region" description="Acidic residues" evidence="6">
    <location>
        <begin position="1180"/>
        <end position="1191"/>
    </location>
</feature>
<evidence type="ECO:0000256" key="5">
    <source>
        <dbReference type="ARBA" id="ARBA00022833"/>
    </source>
</evidence>